<dbReference type="Pfam" id="PF04187">
    <property type="entry name" value="Cofac_haem_bdg"/>
    <property type="match status" value="1"/>
</dbReference>
<feature type="domain" description="PDZ" evidence="1">
    <location>
        <begin position="339"/>
        <end position="418"/>
    </location>
</feature>
<name>A0ABY8F5H8_9HYPH</name>
<dbReference type="Pfam" id="PF13180">
    <property type="entry name" value="PDZ_2"/>
    <property type="match status" value="1"/>
</dbReference>
<sequence length="436" mass="47261">MGSTTGISDLHRSSLTKRTARIVCGALVFASISFSPAHSGETDGHDSSLHFEICGPAGQWIDPATGNTVPPEDALLQTAKGSIVLLGESHTSKEDHLWQTHTLAGLFAHNPDIIVGFEAFPRDTQPVLDKWTAGDLLEDAFLEETRWNDVWGYDADFYLPLFNFARQNRLDMKAINVDRNLVSTVGREGWEAVAETDRQGISTPTPASQAYREALAAVFSSKLSHGIGRVADSDSETETKEPTVEDILARSDFNKFVDAQLVWDRAMAEALFEASEENPDALVVGILGRGHVEHGFGVPHQLESLGAEKIVSLLPVSVADECRTIEASIADLVFLVDDRETVQDQPQRPRLGVFIEEASDGGVLLSHVSDGSIAQAADLRSGDVVLKAAGEDLSSTADLVEIIQRQAPGTWLPLEIERDGKIQTLVAKFPSLSDTN</sequence>
<evidence type="ECO:0000313" key="3">
    <source>
        <dbReference type="Proteomes" id="UP001209803"/>
    </source>
</evidence>
<reference evidence="2 3" key="1">
    <citation type="submission" date="2023-03" db="EMBL/GenBank/DDBJ databases">
        <title>Roseibium porphyridii sp. nov. and Roseibium rhodosorbium sp. nov. isolated from marine algae, Porphyridium cruentum and Rhodosorus marinus, respectively.</title>
        <authorList>
            <person name="Lee M.W."/>
            <person name="Choi B.J."/>
            <person name="Lee J.K."/>
            <person name="Choi D.G."/>
            <person name="Baek J.H."/>
            <person name="Bayburt H."/>
            <person name="Kim J.M."/>
            <person name="Han D.M."/>
            <person name="Kim K.H."/>
            <person name="Jeon C.O."/>
        </authorList>
    </citation>
    <scope>NUCLEOTIDE SEQUENCE [LARGE SCALE GENOMIC DNA]</scope>
    <source>
        <strain evidence="2 3">KMA01</strain>
    </source>
</reference>
<organism evidence="2 3">
    <name type="scientific">Roseibium porphyridii</name>
    <dbReference type="NCBI Taxonomy" id="2866279"/>
    <lineage>
        <taxon>Bacteria</taxon>
        <taxon>Pseudomonadati</taxon>
        <taxon>Pseudomonadota</taxon>
        <taxon>Alphaproteobacteria</taxon>
        <taxon>Hyphomicrobiales</taxon>
        <taxon>Stappiaceae</taxon>
        <taxon>Roseibium</taxon>
    </lineage>
</organism>
<evidence type="ECO:0000259" key="1">
    <source>
        <dbReference type="PROSITE" id="PS50106"/>
    </source>
</evidence>
<dbReference type="RefSeq" id="WP_265682663.1">
    <property type="nucleotide sequence ID" value="NZ_CP120863.1"/>
</dbReference>
<dbReference type="SMART" id="SM00228">
    <property type="entry name" value="PDZ"/>
    <property type="match status" value="1"/>
</dbReference>
<evidence type="ECO:0000313" key="2">
    <source>
        <dbReference type="EMBL" id="WFE90631.1"/>
    </source>
</evidence>
<gene>
    <name evidence="2" type="ORF">K1718_04600</name>
</gene>
<dbReference type="SUPFAM" id="SSF159501">
    <property type="entry name" value="EreA/ChaN-like"/>
    <property type="match status" value="1"/>
</dbReference>
<dbReference type="CDD" id="cd14727">
    <property type="entry name" value="ChanN-like"/>
    <property type="match status" value="1"/>
</dbReference>
<dbReference type="InterPro" id="IPR001478">
    <property type="entry name" value="PDZ"/>
</dbReference>
<dbReference type="Gene3D" id="3.40.50.11550">
    <property type="match status" value="1"/>
</dbReference>
<dbReference type="InterPro" id="IPR036034">
    <property type="entry name" value="PDZ_sf"/>
</dbReference>
<keyword evidence="3" id="KW-1185">Reference proteome</keyword>
<dbReference type="PROSITE" id="PS50106">
    <property type="entry name" value="PDZ"/>
    <property type="match status" value="1"/>
</dbReference>
<dbReference type="InterPro" id="IPR007314">
    <property type="entry name" value="Cofac_haem-bd_dom"/>
</dbReference>
<proteinExistence type="predicted"/>
<accession>A0ABY8F5H8</accession>
<dbReference type="Gene3D" id="2.30.42.10">
    <property type="match status" value="1"/>
</dbReference>
<dbReference type="Proteomes" id="UP001209803">
    <property type="component" value="Chromosome"/>
</dbReference>
<dbReference type="SUPFAM" id="SSF50156">
    <property type="entry name" value="PDZ domain-like"/>
    <property type="match status" value="1"/>
</dbReference>
<keyword evidence="2" id="KW-0449">Lipoprotein</keyword>
<dbReference type="EMBL" id="CP120863">
    <property type="protein sequence ID" value="WFE90631.1"/>
    <property type="molecule type" value="Genomic_DNA"/>
</dbReference>
<protein>
    <submittedName>
        <fullName evidence="2">ChaN family lipoprotein</fullName>
    </submittedName>
</protein>